<feature type="transmembrane region" description="Helical" evidence="1">
    <location>
        <begin position="21"/>
        <end position="41"/>
    </location>
</feature>
<name>A0A0D6EUJ6_9PROT</name>
<dbReference type="KEGG" id="mbat:BN1208_0287"/>
<gene>
    <name evidence="2" type="ORF">BN1208_0287</name>
</gene>
<evidence type="ECO:0000313" key="2">
    <source>
        <dbReference type="EMBL" id="CEZ19181.1"/>
    </source>
</evidence>
<proteinExistence type="predicted"/>
<keyword evidence="1" id="KW-0472">Membrane</keyword>
<sequence>MMVKKVFRNNNEMVKKRNTRFALILGLIAFSLYAGFILSFMK</sequence>
<evidence type="ECO:0000313" key="3">
    <source>
        <dbReference type="Proteomes" id="UP000064007"/>
    </source>
</evidence>
<keyword evidence="1" id="KW-0812">Transmembrane</keyword>
<dbReference type="Proteomes" id="UP000064007">
    <property type="component" value="Chromosome 1"/>
</dbReference>
<organism evidence="2 3">
    <name type="scientific">Candidatus Methylopumilus planktonicus</name>
    <dbReference type="NCBI Taxonomy" id="1581557"/>
    <lineage>
        <taxon>Bacteria</taxon>
        <taxon>Pseudomonadati</taxon>
        <taxon>Pseudomonadota</taxon>
        <taxon>Betaproteobacteria</taxon>
        <taxon>Nitrosomonadales</taxon>
        <taxon>Methylophilaceae</taxon>
        <taxon>Candidatus Methylopumilus</taxon>
    </lineage>
</organism>
<evidence type="ECO:0000256" key="1">
    <source>
        <dbReference type="SAM" id="Phobius"/>
    </source>
</evidence>
<protein>
    <submittedName>
        <fullName evidence="2">Uncharacterized protein</fullName>
    </submittedName>
</protein>
<accession>A0A0D6EUJ6</accession>
<reference evidence="3" key="1">
    <citation type="submission" date="2014-12" db="EMBL/GenBank/DDBJ databases">
        <authorList>
            <person name="Salcher M.M."/>
        </authorList>
    </citation>
    <scope>NUCLEOTIDE SEQUENCE [LARGE SCALE GENOMIC DNA]</scope>
    <source>
        <strain evidence="3">MMS-10A-171</strain>
    </source>
</reference>
<keyword evidence="1" id="KW-1133">Transmembrane helix</keyword>
<keyword evidence="3" id="KW-1185">Reference proteome</keyword>
<dbReference type="AlphaFoldDB" id="A0A0D6EUJ6"/>
<dbReference type="HOGENOM" id="CLU_3253898_0_0_4"/>
<dbReference type="EMBL" id="LN827929">
    <property type="protein sequence ID" value="CEZ19181.1"/>
    <property type="molecule type" value="Genomic_DNA"/>
</dbReference>